<feature type="domain" description="HTH araC/xylS-type" evidence="4">
    <location>
        <begin position="187"/>
        <end position="285"/>
    </location>
</feature>
<evidence type="ECO:0000256" key="1">
    <source>
        <dbReference type="ARBA" id="ARBA00023015"/>
    </source>
</evidence>
<dbReference type="Gene3D" id="2.60.120.10">
    <property type="entry name" value="Jelly Rolls"/>
    <property type="match status" value="1"/>
</dbReference>
<dbReference type="Pfam" id="PF02311">
    <property type="entry name" value="AraC_binding"/>
    <property type="match status" value="1"/>
</dbReference>
<dbReference type="Pfam" id="PF12833">
    <property type="entry name" value="HTH_18"/>
    <property type="match status" value="1"/>
</dbReference>
<dbReference type="InterPro" id="IPR037923">
    <property type="entry name" value="HTH-like"/>
</dbReference>
<evidence type="ECO:0000313" key="6">
    <source>
        <dbReference type="Proteomes" id="UP000078383"/>
    </source>
</evidence>
<dbReference type="SMART" id="SM00342">
    <property type="entry name" value="HTH_ARAC"/>
    <property type="match status" value="1"/>
</dbReference>
<dbReference type="InterPro" id="IPR014710">
    <property type="entry name" value="RmlC-like_jellyroll"/>
</dbReference>
<evidence type="ECO:0000259" key="4">
    <source>
        <dbReference type="PROSITE" id="PS01124"/>
    </source>
</evidence>
<dbReference type="SUPFAM" id="SSF46689">
    <property type="entry name" value="Homeodomain-like"/>
    <property type="match status" value="2"/>
</dbReference>
<name>A0A174ZME0_9FIRM</name>
<organism evidence="5 6">
    <name type="scientific">[Ruminococcus] torques</name>
    <dbReference type="NCBI Taxonomy" id="33039"/>
    <lineage>
        <taxon>Bacteria</taxon>
        <taxon>Bacillati</taxon>
        <taxon>Bacillota</taxon>
        <taxon>Clostridia</taxon>
        <taxon>Lachnospirales</taxon>
        <taxon>Lachnospiraceae</taxon>
        <taxon>Mediterraneibacter</taxon>
    </lineage>
</organism>
<evidence type="ECO:0000313" key="5">
    <source>
        <dbReference type="EMBL" id="CUQ84370.1"/>
    </source>
</evidence>
<dbReference type="PANTHER" id="PTHR43280:SF2">
    <property type="entry name" value="HTH-TYPE TRANSCRIPTIONAL REGULATOR EXSA"/>
    <property type="match status" value="1"/>
</dbReference>
<dbReference type="PANTHER" id="PTHR43280">
    <property type="entry name" value="ARAC-FAMILY TRANSCRIPTIONAL REGULATOR"/>
    <property type="match status" value="1"/>
</dbReference>
<dbReference type="SUPFAM" id="SSF51215">
    <property type="entry name" value="Regulatory protein AraC"/>
    <property type="match status" value="1"/>
</dbReference>
<evidence type="ECO:0000256" key="2">
    <source>
        <dbReference type="ARBA" id="ARBA00023125"/>
    </source>
</evidence>
<dbReference type="AlphaFoldDB" id="A0A174ZME0"/>
<sequence>MEKTNFLYYDRLMIEYKETKHSLVYKANSDLSLYSAGYEECTPGYSYGPTLRSYQLIHFVLNGEGEFRINEHVFHLKAGDAFLIPAGKITYYEASKTNPWSYAWISFIGISSESYLYQIMTSTEDIYVIHGLDTRKYYDSISRIMQLDASLTSHYFEGNSILLHIISMLFSDVDFHEADTNKLSIIDEIKFYFDINYAENLKLKDVADYFGIHQNYLTRAFHEKFGISPKKYLLQLKFKKAARLLATTQLPVSIISNSLGFEDQLAFSRTFKKFYNVSPTDYRSYLKP</sequence>
<reference evidence="5 6" key="1">
    <citation type="submission" date="2015-09" db="EMBL/GenBank/DDBJ databases">
        <authorList>
            <consortium name="Pathogen Informatics"/>
        </authorList>
    </citation>
    <scope>NUCLEOTIDE SEQUENCE [LARGE SCALE GENOMIC DNA]</scope>
    <source>
        <strain evidence="5 6">2789STDY5834889</strain>
    </source>
</reference>
<gene>
    <name evidence="5" type="primary">araC_2</name>
    <name evidence="5" type="ORF">ERS852502_00902</name>
</gene>
<keyword evidence="1" id="KW-0805">Transcription regulation</keyword>
<dbReference type="InterPro" id="IPR009057">
    <property type="entry name" value="Homeodomain-like_sf"/>
</dbReference>
<dbReference type="PROSITE" id="PS01124">
    <property type="entry name" value="HTH_ARAC_FAMILY_2"/>
    <property type="match status" value="1"/>
</dbReference>
<dbReference type="EMBL" id="CZBX01000003">
    <property type="protein sequence ID" value="CUQ84370.1"/>
    <property type="molecule type" value="Genomic_DNA"/>
</dbReference>
<dbReference type="CDD" id="cd06986">
    <property type="entry name" value="cupin_MmsR-like_N"/>
    <property type="match status" value="1"/>
</dbReference>
<keyword evidence="3" id="KW-0804">Transcription</keyword>
<dbReference type="InterPro" id="IPR003313">
    <property type="entry name" value="AraC-bd"/>
</dbReference>
<dbReference type="InterPro" id="IPR020449">
    <property type="entry name" value="Tscrpt_reg_AraC-type_HTH"/>
</dbReference>
<dbReference type="InterPro" id="IPR018060">
    <property type="entry name" value="HTH_AraC"/>
</dbReference>
<keyword evidence="2" id="KW-0238">DNA-binding</keyword>
<accession>A0A174ZME0</accession>
<dbReference type="GO" id="GO:0043565">
    <property type="term" value="F:sequence-specific DNA binding"/>
    <property type="evidence" value="ECO:0007669"/>
    <property type="project" value="InterPro"/>
</dbReference>
<dbReference type="Proteomes" id="UP000078383">
    <property type="component" value="Unassembled WGS sequence"/>
</dbReference>
<protein>
    <submittedName>
        <fullName evidence="5">Arabinose operon regulatory protein</fullName>
    </submittedName>
</protein>
<dbReference type="Gene3D" id="1.10.10.60">
    <property type="entry name" value="Homeodomain-like"/>
    <property type="match status" value="2"/>
</dbReference>
<proteinExistence type="predicted"/>
<evidence type="ECO:0000256" key="3">
    <source>
        <dbReference type="ARBA" id="ARBA00023163"/>
    </source>
</evidence>
<dbReference type="PRINTS" id="PR00032">
    <property type="entry name" value="HTHARAC"/>
</dbReference>
<dbReference type="GO" id="GO:0003700">
    <property type="term" value="F:DNA-binding transcription factor activity"/>
    <property type="evidence" value="ECO:0007669"/>
    <property type="project" value="InterPro"/>
</dbReference>